<name>A0A6J5NN98_9CAUD</name>
<proteinExistence type="predicted"/>
<dbReference type="EMBL" id="LR796697">
    <property type="protein sequence ID" value="CAB4160192.1"/>
    <property type="molecule type" value="Genomic_DNA"/>
</dbReference>
<protein>
    <submittedName>
        <fullName evidence="1">Uncharacterized protein</fullName>
    </submittedName>
</protein>
<evidence type="ECO:0000313" key="1">
    <source>
        <dbReference type="EMBL" id="CAB4160192.1"/>
    </source>
</evidence>
<sequence>MAKPIFIIRIPLSALEEMGAAKLTQINKDLQTQLHDYHVLLMVDNRIDSAKFECFNVEHLDAITVAEMREQIINAIDQLK</sequence>
<organism evidence="1">
    <name type="scientific">uncultured Caudovirales phage</name>
    <dbReference type="NCBI Taxonomy" id="2100421"/>
    <lineage>
        <taxon>Viruses</taxon>
        <taxon>Duplodnaviria</taxon>
        <taxon>Heunggongvirae</taxon>
        <taxon>Uroviricota</taxon>
        <taxon>Caudoviricetes</taxon>
        <taxon>Peduoviridae</taxon>
        <taxon>Maltschvirus</taxon>
        <taxon>Maltschvirus maltsch</taxon>
    </lineage>
</organism>
<gene>
    <name evidence="1" type="ORF">UFOVP723_96</name>
</gene>
<accession>A0A6J5NN98</accession>
<reference evidence="1" key="1">
    <citation type="submission" date="2020-04" db="EMBL/GenBank/DDBJ databases">
        <authorList>
            <person name="Chiriac C."/>
            <person name="Salcher M."/>
            <person name="Ghai R."/>
            <person name="Kavagutti S V."/>
        </authorList>
    </citation>
    <scope>NUCLEOTIDE SEQUENCE</scope>
</reference>